<feature type="domain" description="HNH nuclease" evidence="1">
    <location>
        <begin position="465"/>
        <end position="517"/>
    </location>
</feature>
<dbReference type="Gene3D" id="1.10.30.50">
    <property type="match status" value="1"/>
</dbReference>
<evidence type="ECO:0000313" key="2">
    <source>
        <dbReference type="EMBL" id="MEL5995738.1"/>
    </source>
</evidence>
<dbReference type="EMBL" id="JBCEVZ010000045">
    <property type="protein sequence ID" value="MEL5995738.1"/>
    <property type="molecule type" value="Genomic_DNA"/>
</dbReference>
<dbReference type="RefSeq" id="WP_342299769.1">
    <property type="nucleotide sequence ID" value="NZ_JBCEVZ010000045.1"/>
</dbReference>
<dbReference type="Proteomes" id="UP001479606">
    <property type="component" value="Unassembled WGS sequence"/>
</dbReference>
<accession>A0ABU9M0N0</accession>
<evidence type="ECO:0000259" key="1">
    <source>
        <dbReference type="SMART" id="SM00507"/>
    </source>
</evidence>
<evidence type="ECO:0000313" key="3">
    <source>
        <dbReference type="Proteomes" id="UP001479606"/>
    </source>
</evidence>
<comment type="caution">
    <text evidence="2">The sequence shown here is derived from an EMBL/GenBank/DDBJ whole genome shotgun (WGS) entry which is preliminary data.</text>
</comment>
<reference evidence="2 3" key="1">
    <citation type="journal article" date="2018" name="Arch. Microbiol.">
        <title>Hymenobacter segetis sp. nov., isolated from soil.</title>
        <authorList>
            <person name="Ten L.N."/>
            <person name="Lim S.J."/>
            <person name="Kim B.O."/>
            <person name="Kang I.K."/>
            <person name="Jung H.Y."/>
        </authorList>
    </citation>
    <scope>NUCLEOTIDE SEQUENCE [LARGE SCALE GENOMIC DNA]</scope>
    <source>
        <strain evidence="2 3">S7-3-11</strain>
    </source>
</reference>
<dbReference type="InterPro" id="IPR004919">
    <property type="entry name" value="GmrSD_N"/>
</dbReference>
<dbReference type="CDD" id="cd00085">
    <property type="entry name" value="HNHc"/>
    <property type="match status" value="1"/>
</dbReference>
<dbReference type="Pfam" id="PF01844">
    <property type="entry name" value="HNH"/>
    <property type="match status" value="1"/>
</dbReference>
<sequence length="521" mass="57655">MAIPKNLVNLDAMLSRADFAQNQENENSYETITGISIRDLSRDGMTGKILRKPDFQRETSHWTPEQVVSLLECFLNGDLIPSVILWKAPIFLFVIDGGHRLSVLKAWTEDDYGDGPLSVKYFGDAMSENQLKAAAKTRKLVAESIGTYQHFKNRIDNSDFNAQTQSIITRTLQLQWVSGDAGKAESSFFKINSQGTALDDMEEMLLRYRHRPIAIAARAIIRAGKGNKYWSAFPADKAAQIEELARVLHRTLFDPEVPSVIKTLELPLGGAKGIRSALQLMIDYLGIAAMKQVGRSIVIASIESGENDESGDSTIEVLKKARKLSDRFTGNEHGSLGLHPAIYFYGPSGVHSAPLFLGTAKFLNLKILNNDNNFFKQFTSVREQIEKCLVQNKELISTILQKVSSRRRTNTYALIISNIFINIKSGKIVSEEDLVDWAGLLGKIVIGGDKTTSTTFSETTKSKIFINMALGSAQKCSICGGYLDQTKSASYDHIIPRREGGLGSVSNGQIVHPYCNQGYKS</sequence>
<dbReference type="Pfam" id="PF03235">
    <property type="entry name" value="GmrSD_N"/>
    <property type="match status" value="1"/>
</dbReference>
<dbReference type="SMART" id="SM00507">
    <property type="entry name" value="HNHc"/>
    <property type="match status" value="1"/>
</dbReference>
<gene>
    <name evidence="2" type="ORF">AAFH49_16100</name>
</gene>
<proteinExistence type="predicted"/>
<keyword evidence="3" id="KW-1185">Reference proteome</keyword>
<protein>
    <submittedName>
        <fullName evidence="2">DUF262 domain-containing protein</fullName>
    </submittedName>
</protein>
<name>A0ABU9M0N0_9BACT</name>
<dbReference type="InterPro" id="IPR002711">
    <property type="entry name" value="HNH"/>
</dbReference>
<dbReference type="InterPro" id="IPR003615">
    <property type="entry name" value="HNH_nuc"/>
</dbReference>
<organism evidence="2 3">
    <name type="scientific">Hymenobacter segetis</name>
    <dbReference type="NCBI Taxonomy" id="2025509"/>
    <lineage>
        <taxon>Bacteria</taxon>
        <taxon>Pseudomonadati</taxon>
        <taxon>Bacteroidota</taxon>
        <taxon>Cytophagia</taxon>
        <taxon>Cytophagales</taxon>
        <taxon>Hymenobacteraceae</taxon>
        <taxon>Hymenobacter</taxon>
    </lineage>
</organism>